<feature type="compositionally biased region" description="Basic residues" evidence="8">
    <location>
        <begin position="950"/>
        <end position="960"/>
    </location>
</feature>
<dbReference type="PANTHER" id="PTHR24376:SF235">
    <property type="entry name" value="C2H2-TYPE DOMAIN-CONTAINING PROTEIN"/>
    <property type="match status" value="1"/>
</dbReference>
<evidence type="ECO:0000256" key="5">
    <source>
        <dbReference type="ARBA" id="ARBA00022833"/>
    </source>
</evidence>
<dbReference type="FunFam" id="3.30.160.60:FF:000100">
    <property type="entry name" value="Zinc finger 45-like"/>
    <property type="match status" value="1"/>
</dbReference>
<feature type="region of interest" description="Disordered" evidence="8">
    <location>
        <begin position="273"/>
        <end position="303"/>
    </location>
</feature>
<feature type="region of interest" description="Disordered" evidence="8">
    <location>
        <begin position="1719"/>
        <end position="1746"/>
    </location>
</feature>
<feature type="domain" description="C2H2-type" evidence="9">
    <location>
        <begin position="2276"/>
        <end position="2303"/>
    </location>
</feature>
<feature type="compositionally biased region" description="Polar residues" evidence="8">
    <location>
        <begin position="1062"/>
        <end position="1072"/>
    </location>
</feature>
<accession>A0A556U198</accession>
<feature type="domain" description="C2H2-type" evidence="9">
    <location>
        <begin position="2305"/>
        <end position="2332"/>
    </location>
</feature>
<reference evidence="10 11" key="1">
    <citation type="journal article" date="2019" name="Genome Biol. Evol.">
        <title>Whole-Genome Sequencing of the Giant Devil Catfish, Bagarius yarrelli.</title>
        <authorList>
            <person name="Jiang W."/>
            <person name="Lv Y."/>
            <person name="Cheng L."/>
            <person name="Yang K."/>
            <person name="Chao B."/>
            <person name="Wang X."/>
            <person name="Li Y."/>
            <person name="Pan X."/>
            <person name="You X."/>
            <person name="Zhang Y."/>
            <person name="Yang J."/>
            <person name="Li J."/>
            <person name="Zhang X."/>
            <person name="Liu S."/>
            <person name="Sun C."/>
            <person name="Yang J."/>
            <person name="Shi Q."/>
        </authorList>
    </citation>
    <scope>NUCLEOTIDE SEQUENCE [LARGE SCALE GENOMIC DNA]</scope>
    <source>
        <strain evidence="10">JWS20170419001</strain>
        <tissue evidence="10">Muscle</tissue>
    </source>
</reference>
<name>A0A556U198_BAGYA</name>
<dbReference type="SMART" id="SM00355">
    <property type="entry name" value="ZnF_C2H2"/>
    <property type="match status" value="13"/>
</dbReference>
<feature type="compositionally biased region" description="Polar residues" evidence="8">
    <location>
        <begin position="1365"/>
        <end position="1374"/>
    </location>
</feature>
<feature type="compositionally biased region" description="Polar residues" evidence="8">
    <location>
        <begin position="935"/>
        <end position="948"/>
    </location>
</feature>
<dbReference type="GO" id="GO:0005634">
    <property type="term" value="C:nucleus"/>
    <property type="evidence" value="ECO:0007669"/>
    <property type="project" value="UniProtKB-SubCell"/>
</dbReference>
<feature type="domain" description="C2H2-type" evidence="9">
    <location>
        <begin position="306"/>
        <end position="330"/>
    </location>
</feature>
<evidence type="ECO:0000256" key="3">
    <source>
        <dbReference type="ARBA" id="ARBA00022737"/>
    </source>
</evidence>
<feature type="region of interest" description="Disordered" evidence="8">
    <location>
        <begin position="887"/>
        <end position="964"/>
    </location>
</feature>
<keyword evidence="5" id="KW-0862">Zinc</keyword>
<feature type="domain" description="C2H2-type" evidence="9">
    <location>
        <begin position="2490"/>
        <end position="2518"/>
    </location>
</feature>
<organism evidence="10 11">
    <name type="scientific">Bagarius yarrelli</name>
    <name type="common">Goonch</name>
    <name type="synonym">Bagrus yarrelli</name>
    <dbReference type="NCBI Taxonomy" id="175774"/>
    <lineage>
        <taxon>Eukaryota</taxon>
        <taxon>Metazoa</taxon>
        <taxon>Chordata</taxon>
        <taxon>Craniata</taxon>
        <taxon>Vertebrata</taxon>
        <taxon>Euteleostomi</taxon>
        <taxon>Actinopterygii</taxon>
        <taxon>Neopterygii</taxon>
        <taxon>Teleostei</taxon>
        <taxon>Ostariophysi</taxon>
        <taxon>Siluriformes</taxon>
        <taxon>Sisoridae</taxon>
        <taxon>Sisorinae</taxon>
        <taxon>Bagarius</taxon>
    </lineage>
</organism>
<comment type="subcellular location">
    <subcellularLocation>
        <location evidence="1">Nucleus</location>
    </subcellularLocation>
</comment>
<keyword evidence="3" id="KW-0677">Repeat</keyword>
<dbReference type="Pfam" id="PF13843">
    <property type="entry name" value="DDE_Tnp_1_7"/>
    <property type="match status" value="1"/>
</dbReference>
<evidence type="ECO:0000256" key="2">
    <source>
        <dbReference type="ARBA" id="ARBA00022723"/>
    </source>
</evidence>
<dbReference type="PROSITE" id="PS00028">
    <property type="entry name" value="ZINC_FINGER_C2H2_1"/>
    <property type="match status" value="9"/>
</dbReference>
<evidence type="ECO:0000313" key="10">
    <source>
        <dbReference type="EMBL" id="TSL82474.1"/>
    </source>
</evidence>
<evidence type="ECO:0000259" key="9">
    <source>
        <dbReference type="PROSITE" id="PS50157"/>
    </source>
</evidence>
<dbReference type="SUPFAM" id="SSF57667">
    <property type="entry name" value="beta-beta-alpha zinc fingers"/>
    <property type="match status" value="4"/>
</dbReference>
<dbReference type="GO" id="GO:0008270">
    <property type="term" value="F:zinc ion binding"/>
    <property type="evidence" value="ECO:0007669"/>
    <property type="project" value="UniProtKB-KW"/>
</dbReference>
<feature type="domain" description="C2H2-type" evidence="9">
    <location>
        <begin position="2547"/>
        <end position="2574"/>
    </location>
</feature>
<keyword evidence="11" id="KW-1185">Reference proteome</keyword>
<feature type="compositionally biased region" description="Basic residues" evidence="8">
    <location>
        <begin position="1041"/>
        <end position="1053"/>
    </location>
</feature>
<dbReference type="InterPro" id="IPR013087">
    <property type="entry name" value="Znf_C2H2_type"/>
</dbReference>
<dbReference type="Gene3D" id="3.30.160.60">
    <property type="entry name" value="Classic Zinc Finger"/>
    <property type="match status" value="7"/>
</dbReference>
<feature type="compositionally biased region" description="Basic and acidic residues" evidence="8">
    <location>
        <begin position="1013"/>
        <end position="1028"/>
    </location>
</feature>
<comment type="caution">
    <text evidence="10">The sequence shown here is derived from an EMBL/GenBank/DDBJ whole genome shotgun (WGS) entry which is preliminary data.</text>
</comment>
<dbReference type="PANTHER" id="PTHR24376">
    <property type="entry name" value="ZINC FINGER PROTEIN"/>
    <property type="match status" value="1"/>
</dbReference>
<sequence length="2582" mass="286749">MELSSQSISDLFLAKGDMSLTLEHVAPGEAVLDHTVQDITAQIIGLGEGKLNLYVPSEAIIEPISPAEVMPEENTLVVSTYESTENGMPSGNVHPQSNNFSDAGMPDELIAVDKLVSNSNPSDAKEDTDVRADMTSTCDTTSKSTAIKNTEISKKPASARKFIPPKKDRMEPLKMDMSKPKVIPLTSSQLSLQCLECHIIFSDDRSKQRHLKMNHPSEYEQCMLGDALFACYVCDRHFNCSTELMAHQRSHTEKQPFKCPICDEAFSRSSELTSHKKEEAEGVENLTNATSKTRKRRSKGPSSKKYVCSQCNEFFKTAKSMLHHNKTKHSQCPTITQTNSTVAGGSPCVATLTEVVQLPLSHVDSNGQAVQQIGPLEAEQIKRLIEKMGNVQKVNQLVILGLDQLPLQTQSSVMQQPQGLIKPLHFDFTQPTVQQTVCQPAGNERGHEETSIATEQDTLLKSLQVEVAVKQNETVVQDNTIISASCQEKRVIDVESNMTGEQVNDIQYNVLLELPGKNILLPQLEVTNQLVLTTEQQQIQGAPDVKTGNDLSLNLITEIESRVISEKEFLTATDITAFRNAVINTKPNQTGPTSADSSMKPETKTNHGNVLSPDVTNTTADPLSQMADALDSLVELEIQTVQDNLGNIEQTSNNTKTQNEKAMADSLLEPQAETEQRKPNLDNGQEAEYYLEHQQLKEILSPENNILQISEPSLVNIQDAQEMCPLNEATSSETSIQKSQVESEDRTLLNEEFPFMKKTLPVKKKRSKKQVSKSSKYLENHDEVARSILLITSNQKIKTVSKTPKKQEKKKKCFVNKQSKKKCSKAKLFNISKNSLYDDLGNDTEVLSHNEIKKLKQKRIKGRKAEKSARVVHVPALPCEQKVINVSEQANQGKPPKRKFENQRHLVKKGKTTAETQQDESPIPKKKKTDKVSEPTPQKSVKNNTPVNKANKKSHKLAKHREKDNIFSETPVIDQIQQQALLFLKGHKQPQLKVHKLDAKTTGLDHQLMHKCQTKESHDHKTTAEPAKEGIPNKQLQAPSQKKKKVKTLKKKSKVDSKQSSHLQTSPINNGFPSGAKQKAVRKRKAPAKIDQEIALSPPYSRLIIGCHDCGKSFSEVSALQEHMALMHSENGAHRSNVPCDGSEISMVSQRPSEIMLPNAAHSSDFGIHVPTDWDVDSEMREIGLGNDRTNEHRLSFPALSPSPSFSLTTTFVGEECKQDNTLSQEPSFGHRKTVCSNSACHVETNESRAEQDVDSPPPVSFPQKNISNEEALSDVNLVMVEDQNEGGSHISGRLYTVSPNSFQKDSNLQVEESSHTILNQNSSITQNQLTTKPVNLASTYNAGSHVAEQSKIKQEADEIAVETVESQTNSSITKGKRGRGSKGKGKRQLGRRKLGKKHTAENRITEEVADEDCQVVFELYSLTGNSEEGNAETPTNKEAIHFSAASTQPTLKESLEVQEACVLPQLAGTNDLEVMRSGYGSLTKTSEEQDKNSSVSSSLMKERISVPNWSGIGEQGNQQSDNGLFSTGTSTNVKTEASPSALTPHVAQGDDFLQEVQMILVKAEDQQISNDPHIIHEAQHMQCLGSPTVAQSTAKHCIFYPVKEEEREILVEPQVNNQGTSDSELTEQREGPWGVPGLEEAEVRTGCPQMEMHHNVYSSTEEGSVGAEQQNTEDILEFLSQTSDTEDFDGVHSEPEAETHIMSCYHGISASGSVRQCEMASKEQHAKTSKNTGGPEVDDQPSGSQERCEPIHYFIQYFSWSIWKDIAAYTQQGSKLPKPVTEKEVAQFVGIHIAMGTLKFPSMKLYWDDFTRVPLIADAMSAAMFSELASNLKLASLDNQPIWKEQDAQKDQDEHNCAEILVSKKDPLWKIQAIVNRVREGCQALKRNGNYGVDQYLLPFQRHPTHSLHHTVMVNAAGLVMDFSLRVTDCNREEIVEKMVSQEKSDGQGVVFLCKPELSTPSMLEHLLESGVRSAGKVGGARGQIGDEFVTSDGKLKLFRCHHGFILSAVTKEKSRSTSLVSGFERAIKAANLNRDLRSLYRTPCTSSSPSAWPQSVLWDLIDLALVNSWLQYQQEQTHLSESLSLMAFRLEVSKALISSSNIAVQDSSPPYLPPPVRPGSNASTGHSDVLETPLPDAATRYDGLGHWPEQLSEGEEARCRFGGCDQMSRVRFGDPHTGPVLMDSDLLKIEEIVMGGGEADPPADGNTEKAGKPYAELIIPDPSPTPVIQSYQHESLQCFQCFITFCNSKAKERHMKKSHREEYKQQLQQCDTLFTCYVCDRTFPSSEELTQHQSTHNKEDKPFKCSHCSESFRTFSELTTHRRQVCPERQFVCKECNETFRSPALLRTHRLVQHPARPDIDDTDNPSKTFRCGKCGRGFEEESELLQHQENHAANQHCNGSGPVKKRGRPPKAEPTSATIEKKPKLNENETTEKSEEPATAPQADEAKSKPGVRRGRPPKPALQDPKAEENKADRKKSKAVSPTARQIPCTECELVFSAPAQLRAHKKEKHMQRKAHPCQECEESFNRAEQLEAHMARAHKAGRYSCSTCGKSFGRESNLKAHQQSHEKEDEKSAEAGKR</sequence>
<feature type="compositionally biased region" description="Polar residues" evidence="8">
    <location>
        <begin position="606"/>
        <end position="621"/>
    </location>
</feature>
<evidence type="ECO:0000256" key="6">
    <source>
        <dbReference type="ARBA" id="ARBA00023242"/>
    </source>
</evidence>
<dbReference type="GO" id="GO:0000978">
    <property type="term" value="F:RNA polymerase II cis-regulatory region sequence-specific DNA binding"/>
    <property type="evidence" value="ECO:0007669"/>
    <property type="project" value="TreeGrafter"/>
</dbReference>
<dbReference type="GO" id="GO:0001228">
    <property type="term" value="F:DNA-binding transcription activator activity, RNA polymerase II-specific"/>
    <property type="evidence" value="ECO:0007669"/>
    <property type="project" value="TreeGrafter"/>
</dbReference>
<evidence type="ECO:0000256" key="1">
    <source>
        <dbReference type="ARBA" id="ARBA00004123"/>
    </source>
</evidence>
<feature type="compositionally biased region" description="Polar residues" evidence="8">
    <location>
        <begin position="1516"/>
        <end position="1537"/>
    </location>
</feature>
<feature type="region of interest" description="Disordered" evidence="8">
    <location>
        <begin position="583"/>
        <end position="621"/>
    </location>
</feature>
<dbReference type="Proteomes" id="UP000319801">
    <property type="component" value="Unassembled WGS sequence"/>
</dbReference>
<feature type="compositionally biased region" description="Basic and acidic residues" evidence="8">
    <location>
        <begin position="2422"/>
        <end position="2439"/>
    </location>
</feature>
<feature type="domain" description="C2H2-type" evidence="9">
    <location>
        <begin position="257"/>
        <end position="277"/>
    </location>
</feature>
<feature type="compositionally biased region" description="Basic residues" evidence="8">
    <location>
        <begin position="1375"/>
        <end position="1398"/>
    </location>
</feature>
<feature type="compositionally biased region" description="Polar residues" evidence="8">
    <location>
        <begin position="583"/>
        <end position="597"/>
    </location>
</feature>
<feature type="region of interest" description="Disordered" evidence="8">
    <location>
        <begin position="1510"/>
        <end position="1537"/>
    </location>
</feature>
<feature type="domain" description="C2H2-type" evidence="9">
    <location>
        <begin position="2519"/>
        <end position="2547"/>
    </location>
</feature>
<feature type="domain" description="C2H2-type" evidence="9">
    <location>
        <begin position="2372"/>
        <end position="2399"/>
    </location>
</feature>
<keyword evidence="6" id="KW-0539">Nucleus</keyword>
<protein>
    <submittedName>
        <fullName evidence="10">Zinc finger protein 90</fullName>
    </submittedName>
</protein>
<evidence type="ECO:0000256" key="4">
    <source>
        <dbReference type="ARBA" id="ARBA00022771"/>
    </source>
</evidence>
<keyword evidence="4 7" id="KW-0863">Zinc-finger</keyword>
<gene>
    <name evidence="10" type="ORF">Baya_6573</name>
</gene>
<evidence type="ECO:0000313" key="11">
    <source>
        <dbReference type="Proteomes" id="UP000319801"/>
    </source>
</evidence>
<feature type="region of interest" description="Disordered" evidence="8">
    <location>
        <begin position="1364"/>
        <end position="1402"/>
    </location>
</feature>
<dbReference type="Pfam" id="PF13912">
    <property type="entry name" value="zf-C2H2_6"/>
    <property type="match status" value="1"/>
</dbReference>
<feature type="domain" description="C2H2-type" evidence="9">
    <location>
        <begin position="2333"/>
        <end position="2360"/>
    </location>
</feature>
<dbReference type="Pfam" id="PF00096">
    <property type="entry name" value="zf-C2H2"/>
    <property type="match status" value="6"/>
</dbReference>
<feature type="compositionally biased region" description="Basic and acidic residues" evidence="8">
    <location>
        <begin position="123"/>
        <end position="132"/>
    </location>
</feature>
<proteinExistence type="predicted"/>
<evidence type="ECO:0000256" key="7">
    <source>
        <dbReference type="PROSITE-ProRule" id="PRU00042"/>
    </source>
</evidence>
<feature type="region of interest" description="Disordered" evidence="8">
    <location>
        <begin position="1013"/>
        <end position="1086"/>
    </location>
</feature>
<feature type="region of interest" description="Disordered" evidence="8">
    <location>
        <begin position="2396"/>
        <end position="2488"/>
    </location>
</feature>
<evidence type="ECO:0000256" key="8">
    <source>
        <dbReference type="SAM" id="MobiDB-lite"/>
    </source>
</evidence>
<dbReference type="InterPro" id="IPR036236">
    <property type="entry name" value="Znf_C2H2_sf"/>
</dbReference>
<feature type="domain" description="C2H2-type" evidence="9">
    <location>
        <begin position="229"/>
        <end position="256"/>
    </location>
</feature>
<keyword evidence="2" id="KW-0479">Metal-binding</keyword>
<feature type="domain" description="C2H2-type" evidence="9">
    <location>
        <begin position="1105"/>
        <end position="1133"/>
    </location>
</feature>
<dbReference type="OrthoDB" id="123207at2759"/>
<dbReference type="PROSITE" id="PS50157">
    <property type="entry name" value="ZINC_FINGER_C2H2_2"/>
    <property type="match status" value="11"/>
</dbReference>
<dbReference type="EMBL" id="VCAZ01000037">
    <property type="protein sequence ID" value="TSL82474.1"/>
    <property type="molecule type" value="Genomic_DNA"/>
</dbReference>
<dbReference type="InterPro" id="IPR029526">
    <property type="entry name" value="PGBD"/>
</dbReference>
<feature type="region of interest" description="Disordered" evidence="8">
    <location>
        <begin position="118"/>
        <end position="137"/>
    </location>
</feature>
<feature type="region of interest" description="Disordered" evidence="8">
    <location>
        <begin position="2559"/>
        <end position="2582"/>
    </location>
</feature>